<evidence type="ECO:0000313" key="1">
    <source>
        <dbReference type="EMBL" id="BCW02947.1"/>
    </source>
</evidence>
<name>A0A8D5WHF4_NCMV</name>
<proteinExistence type="predicted"/>
<organism evidence="1">
    <name type="scientific">Northern cereal mosaic virus</name>
    <name type="common">NCMV</name>
    <dbReference type="NCBI Taxonomy" id="1985704"/>
    <lineage>
        <taxon>Viruses</taxon>
        <taxon>Riboviria</taxon>
        <taxon>Orthornavirae</taxon>
        <taxon>Negarnaviricota</taxon>
        <taxon>Haploviricotina</taxon>
        <taxon>Monjiviricetes</taxon>
        <taxon>Mononegavirales</taxon>
        <taxon>Rhabdoviridae</taxon>
        <taxon>Betarhabdovirinae</taxon>
        <taxon>Betacytorhabdovirus</taxon>
        <taxon>Betacytorhabdovirus graminae</taxon>
    </lineage>
</organism>
<protein>
    <submittedName>
        <fullName evidence="1">Protein 4</fullName>
    </submittedName>
</protein>
<accession>A0A8D5WHF4</accession>
<reference evidence="1" key="1">
    <citation type="journal article" name="Front. Microbiol.">
        <title>Identification of A Novel Quinvirus in the Family Betaflexiviridae that Infects Winter Wheat.</title>
        <authorList>
            <person name="Kondo H."/>
            <person name="Yoshida N."/>
            <person name="Fujita M."/>
            <person name="Maruyama K."/>
            <person name="Hyodo K."/>
            <person name="Hisano H."/>
            <person name="Tamada T."/>
            <person name="Andika I.B."/>
            <person name="Suzuki N."/>
        </authorList>
    </citation>
    <scope>NUCLEOTIDE SEQUENCE</scope>
    <source>
        <strain evidence="1">Naganuma-2</strain>
    </source>
</reference>
<gene>
    <name evidence="1" type="primary">4</name>
</gene>
<organismHost>
    <name type="scientific">Hordeum vulgare</name>
    <name type="common">Barley</name>
    <dbReference type="NCBI Taxonomy" id="4513"/>
</organismHost>
<dbReference type="EMBL" id="LC632071">
    <property type="protein sequence ID" value="BCW02947.1"/>
    <property type="molecule type" value="Viral_cRNA"/>
</dbReference>
<sequence>MCRKPIKVLQSLMRRSKKNEITMPCCVIKGYASANQIVEGQVLKEGCRVRFMWDQKGISWGMSLSPEGGLSFRLVPERHVQSYLKRLMITVDDDQSSFVTMTSECRISMFLFKVSISVGTLPDVVVPVERLEKLSI</sequence>